<sequence length="308" mass="33189">MRVMVKVLLCHNPNAGNKGHDRDSLEAALKLAGFDVRYASVKDEKFADAFDKSVDLIVAAGGDGTIATVLTTIPDRSIPVALLPLGTANNFARSLGIAGTPQELVEMWDPERTCPVSLGSVTGHWGTSLLLEAYGVGVFPQFLLDARKGKKPEGADNLRQGRTLLQKALKRAKPIEIVMTIDGKSHEREVLGIEVCNIAFTGPGLPIAATADVSDDKLDVVLFETDNRKALMEWVEAPQDDKPPVTNRKGAKVEITFRDAPTRLDDASYEATGGKHSIDVTLEEIPLNVVIPVKHPAQKTPEKKATAA</sequence>
<dbReference type="SUPFAM" id="SSF111331">
    <property type="entry name" value="NAD kinase/diacylglycerol kinase-like"/>
    <property type="match status" value="1"/>
</dbReference>
<keyword evidence="1" id="KW-0808">Transferase</keyword>
<protein>
    <recommendedName>
        <fullName evidence="5">DAGKc domain-containing protein</fullName>
    </recommendedName>
</protein>
<dbReference type="EMBL" id="QRGO01000001">
    <property type="protein sequence ID" value="RDV03193.1"/>
    <property type="molecule type" value="Genomic_DNA"/>
</dbReference>
<dbReference type="Gene3D" id="3.40.50.10330">
    <property type="entry name" value="Probable inorganic polyphosphate/atp-NAD kinase, domain 1"/>
    <property type="match status" value="1"/>
</dbReference>
<comment type="caution">
    <text evidence="6">The sequence shown here is derived from an EMBL/GenBank/DDBJ whole genome shotgun (WGS) entry which is preliminary data.</text>
</comment>
<name>A0A371B6W9_9BRAD</name>
<dbReference type="InterPro" id="IPR050187">
    <property type="entry name" value="Lipid_Phosphate_FormReg"/>
</dbReference>
<dbReference type="InterPro" id="IPR016064">
    <property type="entry name" value="NAD/diacylglycerol_kinase_sf"/>
</dbReference>
<organism evidence="6 7">
    <name type="scientific">Undibacter mobilis</name>
    <dbReference type="NCBI Taxonomy" id="2292256"/>
    <lineage>
        <taxon>Bacteria</taxon>
        <taxon>Pseudomonadati</taxon>
        <taxon>Pseudomonadota</taxon>
        <taxon>Alphaproteobacteria</taxon>
        <taxon>Hyphomicrobiales</taxon>
        <taxon>Nitrobacteraceae</taxon>
        <taxon>Undibacter</taxon>
    </lineage>
</organism>
<dbReference type="OrthoDB" id="142078at2"/>
<dbReference type="GO" id="GO:0005524">
    <property type="term" value="F:ATP binding"/>
    <property type="evidence" value="ECO:0007669"/>
    <property type="project" value="UniProtKB-KW"/>
</dbReference>
<dbReference type="InterPro" id="IPR001206">
    <property type="entry name" value="Diacylglycerol_kinase_cat_dom"/>
</dbReference>
<dbReference type="PANTHER" id="PTHR12358">
    <property type="entry name" value="SPHINGOSINE KINASE"/>
    <property type="match status" value="1"/>
</dbReference>
<dbReference type="AlphaFoldDB" id="A0A371B6W9"/>
<dbReference type="Pfam" id="PF00781">
    <property type="entry name" value="DAGK_cat"/>
    <property type="match status" value="1"/>
</dbReference>
<dbReference type="SMART" id="SM00046">
    <property type="entry name" value="DAGKc"/>
    <property type="match status" value="1"/>
</dbReference>
<dbReference type="PANTHER" id="PTHR12358:SF54">
    <property type="entry name" value="SPHINGOSINE KINASE RELATED PROTEIN"/>
    <property type="match status" value="1"/>
</dbReference>
<feature type="domain" description="DAGKc" evidence="5">
    <location>
        <begin position="2"/>
        <end position="126"/>
    </location>
</feature>
<dbReference type="GO" id="GO:0016301">
    <property type="term" value="F:kinase activity"/>
    <property type="evidence" value="ECO:0007669"/>
    <property type="project" value="UniProtKB-KW"/>
</dbReference>
<evidence type="ECO:0000256" key="3">
    <source>
        <dbReference type="ARBA" id="ARBA00022777"/>
    </source>
</evidence>
<gene>
    <name evidence="6" type="ORF">DXH78_00455</name>
</gene>
<evidence type="ECO:0000256" key="1">
    <source>
        <dbReference type="ARBA" id="ARBA00022679"/>
    </source>
</evidence>
<evidence type="ECO:0000313" key="7">
    <source>
        <dbReference type="Proteomes" id="UP000263993"/>
    </source>
</evidence>
<evidence type="ECO:0000313" key="6">
    <source>
        <dbReference type="EMBL" id="RDV03193.1"/>
    </source>
</evidence>
<dbReference type="InterPro" id="IPR017438">
    <property type="entry name" value="ATP-NAD_kinase_N"/>
</dbReference>
<proteinExistence type="predicted"/>
<dbReference type="Gene3D" id="2.60.200.40">
    <property type="match status" value="1"/>
</dbReference>
<dbReference type="Pfam" id="PF19279">
    <property type="entry name" value="YegS_C"/>
    <property type="match status" value="1"/>
</dbReference>
<dbReference type="InterPro" id="IPR045540">
    <property type="entry name" value="YegS/DAGK_C"/>
</dbReference>
<evidence type="ECO:0000256" key="2">
    <source>
        <dbReference type="ARBA" id="ARBA00022741"/>
    </source>
</evidence>
<dbReference type="Proteomes" id="UP000263993">
    <property type="component" value="Unassembled WGS sequence"/>
</dbReference>
<reference evidence="7" key="1">
    <citation type="submission" date="2018-08" db="EMBL/GenBank/DDBJ databases">
        <authorList>
            <person name="Kim S.-J."/>
            <person name="Jung G.-Y."/>
        </authorList>
    </citation>
    <scope>NUCLEOTIDE SEQUENCE [LARGE SCALE GENOMIC DNA]</scope>
    <source>
        <strain evidence="7">GY_H</strain>
    </source>
</reference>
<accession>A0A371B6W9</accession>
<keyword evidence="3" id="KW-0418">Kinase</keyword>
<evidence type="ECO:0000259" key="5">
    <source>
        <dbReference type="PROSITE" id="PS50146"/>
    </source>
</evidence>
<keyword evidence="4" id="KW-0067">ATP-binding</keyword>
<dbReference type="PROSITE" id="PS50146">
    <property type="entry name" value="DAGK"/>
    <property type="match status" value="1"/>
</dbReference>
<keyword evidence="7" id="KW-1185">Reference proteome</keyword>
<keyword evidence="2" id="KW-0547">Nucleotide-binding</keyword>
<evidence type="ECO:0000256" key="4">
    <source>
        <dbReference type="ARBA" id="ARBA00022840"/>
    </source>
</evidence>